<dbReference type="PANTHER" id="PTHR41878:SF1">
    <property type="entry name" value="TNPR PROTEIN"/>
    <property type="match status" value="1"/>
</dbReference>
<dbReference type="OrthoDB" id="9816539at2"/>
<organism evidence="2 3">
    <name type="scientific">Phenylobacterium kunshanense</name>
    <dbReference type="NCBI Taxonomy" id="1445034"/>
    <lineage>
        <taxon>Bacteria</taxon>
        <taxon>Pseudomonadati</taxon>
        <taxon>Pseudomonadota</taxon>
        <taxon>Alphaproteobacteria</taxon>
        <taxon>Caulobacterales</taxon>
        <taxon>Caulobacteraceae</taxon>
        <taxon>Phenylobacterium</taxon>
    </lineage>
</organism>
<dbReference type="Pfam" id="PF07929">
    <property type="entry name" value="PRiA4_ORF3"/>
    <property type="match status" value="1"/>
</dbReference>
<dbReference type="Proteomes" id="UP000249524">
    <property type="component" value="Unassembled WGS sequence"/>
</dbReference>
<evidence type="ECO:0000313" key="3">
    <source>
        <dbReference type="Proteomes" id="UP000249524"/>
    </source>
</evidence>
<proteinExistence type="predicted"/>
<feature type="domain" description="Plasmid pRiA4b Orf3-like" evidence="1">
    <location>
        <begin position="8"/>
        <end position="111"/>
    </location>
</feature>
<dbReference type="Gene3D" id="3.10.290.30">
    <property type="entry name" value="MM3350-like"/>
    <property type="match status" value="1"/>
</dbReference>
<reference evidence="2 3" key="1">
    <citation type="submission" date="2018-05" db="EMBL/GenBank/DDBJ databases">
        <authorList>
            <person name="Lanie J.A."/>
            <person name="Ng W.-L."/>
            <person name="Kazmierczak K.M."/>
            <person name="Andrzejewski T.M."/>
            <person name="Davidsen T.M."/>
            <person name="Wayne K.J."/>
            <person name="Tettelin H."/>
            <person name="Glass J.I."/>
            <person name="Rusch D."/>
            <person name="Podicherti R."/>
            <person name="Tsui H.-C.T."/>
            <person name="Winkler M.E."/>
        </authorList>
    </citation>
    <scope>NUCLEOTIDE SEQUENCE [LARGE SCALE GENOMIC DNA]</scope>
    <source>
        <strain evidence="2 3">BUT-10</strain>
    </source>
</reference>
<evidence type="ECO:0000313" key="2">
    <source>
        <dbReference type="EMBL" id="RAK61901.1"/>
    </source>
</evidence>
<protein>
    <submittedName>
        <fullName evidence="2">Plasmid pRiA4b ORF-3 family protein</fullName>
    </submittedName>
</protein>
<feature type="non-terminal residue" evidence="2">
    <location>
        <position position="1"/>
    </location>
</feature>
<accession>A0A328B692</accession>
<dbReference type="InterPro" id="IPR024047">
    <property type="entry name" value="MM3350-like_sf"/>
</dbReference>
<sequence length="139" mass="15506">LPMDEDWGTEPRKDAAKVRLCEVLGPGKTIIDYTYDFGDSWEHRIVVSNIRPGAPAVRYPRYLAGERNGPPEDCGGVPGFYDLLDARADPKHPNHADATAWLDDYNPDTFEDLPIRFALGRMAARRNSAAARINKIPKA</sequence>
<dbReference type="PANTHER" id="PTHR41878">
    <property type="entry name" value="LEXA REPRESSOR-RELATED"/>
    <property type="match status" value="1"/>
</dbReference>
<keyword evidence="3" id="KW-1185">Reference proteome</keyword>
<name>A0A328B692_9CAUL</name>
<dbReference type="RefSeq" id="WP_133255346.1">
    <property type="nucleotide sequence ID" value="NZ_QFYS01000036.1"/>
</dbReference>
<gene>
    <name evidence="2" type="ORF">DJ019_20675</name>
</gene>
<evidence type="ECO:0000259" key="1">
    <source>
        <dbReference type="Pfam" id="PF07929"/>
    </source>
</evidence>
<dbReference type="AlphaFoldDB" id="A0A328B692"/>
<dbReference type="InterPro" id="IPR012912">
    <property type="entry name" value="Plasmid_pRiA4b_Orf3-like"/>
</dbReference>
<dbReference type="EMBL" id="QFYS01000036">
    <property type="protein sequence ID" value="RAK61901.1"/>
    <property type="molecule type" value="Genomic_DNA"/>
</dbReference>
<comment type="caution">
    <text evidence="2">The sequence shown here is derived from an EMBL/GenBank/DDBJ whole genome shotgun (WGS) entry which is preliminary data.</text>
</comment>
<dbReference type="SUPFAM" id="SSF159941">
    <property type="entry name" value="MM3350-like"/>
    <property type="match status" value="1"/>
</dbReference>